<sequence>MTRSLFTALVISLAIHALLIWGFLFTPISAPTDIKPQPAKQTTPIKSYIYQAPKIIVKQVLENKEENQQVEPAIIPIVKPERIVRELEDKAKDNEAINVSKIVTADEQPIKASVTNPPPKFNPYNSINSFKRQLNQKMMNDFKQEQLNTGFSAMQTLPKAVPHSVFQKSELQKKAEATTQIGNETFVKQNGVCMQTTDLSFIDDNLGTVTSFSDCGESDEEKYFREFMAKKMSKYKKN</sequence>
<proteinExistence type="predicted"/>
<organism evidence="1 2">
    <name type="scientific">Thalassotalea nanhaiensis</name>
    <dbReference type="NCBI Taxonomy" id="3065648"/>
    <lineage>
        <taxon>Bacteria</taxon>
        <taxon>Pseudomonadati</taxon>
        <taxon>Pseudomonadota</taxon>
        <taxon>Gammaproteobacteria</taxon>
        <taxon>Alteromonadales</taxon>
        <taxon>Colwelliaceae</taxon>
        <taxon>Thalassotalea</taxon>
    </lineage>
</organism>
<dbReference type="RefSeq" id="WP_348387191.1">
    <property type="nucleotide sequence ID" value="NZ_CP134146.1"/>
</dbReference>
<accession>A0ABY9TGU6</accession>
<name>A0ABY9TGU6_9GAMM</name>
<evidence type="ECO:0000313" key="1">
    <source>
        <dbReference type="EMBL" id="WNC68033.1"/>
    </source>
</evidence>
<dbReference type="Proteomes" id="UP001248581">
    <property type="component" value="Chromosome"/>
</dbReference>
<dbReference type="EMBL" id="CP134146">
    <property type="protein sequence ID" value="WNC68033.1"/>
    <property type="molecule type" value="Genomic_DNA"/>
</dbReference>
<reference evidence="2" key="1">
    <citation type="submission" date="2023-09" db="EMBL/GenBank/DDBJ databases">
        <authorList>
            <person name="Li S."/>
            <person name="Li X."/>
            <person name="Zhang C."/>
            <person name="Zhao Z."/>
        </authorList>
    </citation>
    <scope>NUCLEOTIDE SEQUENCE [LARGE SCALE GENOMIC DNA]</scope>
    <source>
        <strain evidence="2">SQ345</strain>
    </source>
</reference>
<protein>
    <submittedName>
        <fullName evidence="1">Uncharacterized protein</fullName>
    </submittedName>
</protein>
<evidence type="ECO:0000313" key="2">
    <source>
        <dbReference type="Proteomes" id="UP001248581"/>
    </source>
</evidence>
<gene>
    <name evidence="1" type="ORF">RI845_16095</name>
</gene>
<keyword evidence="2" id="KW-1185">Reference proteome</keyword>